<proteinExistence type="predicted"/>
<dbReference type="SUPFAM" id="SSF109854">
    <property type="entry name" value="DinB/YfiT-like putative metalloenzymes"/>
    <property type="match status" value="1"/>
</dbReference>
<dbReference type="Proteomes" id="UP000515498">
    <property type="component" value="Chromosome"/>
</dbReference>
<accession>A0A7G8PC88</accession>
<dbReference type="GO" id="GO:0046872">
    <property type="term" value="F:metal ion binding"/>
    <property type="evidence" value="ECO:0007669"/>
    <property type="project" value="InterPro"/>
</dbReference>
<feature type="domain" description="Mycothiol-dependent maleylpyruvate isomerase metal-binding" evidence="1">
    <location>
        <begin position="11"/>
        <end position="94"/>
    </location>
</feature>
<keyword evidence="2" id="KW-0413">Isomerase</keyword>
<dbReference type="KEGG" id="mflu:HZU40_27900"/>
<name>A0A7G8PC88_9MYCO</name>
<dbReference type="InterPro" id="IPR017517">
    <property type="entry name" value="Maleyloyr_isom"/>
</dbReference>
<gene>
    <name evidence="2" type="ORF">HZU40_27900</name>
</gene>
<sequence>MSARERLRVNDERLLAVLAELSADDWAAPSLCAAWSNRDVLAHLVVGYGGTVGGFAAELLRRRSFDPANTALAVRLSVRCSPQQLLDDLARLIAVPTGTGRAFPRRLLLGDHVTHELDIVYALGREPQIPADILAAVLDTQVTLPNPFVPAYRHSRGLRLEATDADWTYGHGPAVSGRAAELVSVLGNRPRMLGALSGDGVVILEARVSQSANHRP</sequence>
<dbReference type="RefSeq" id="WP_187096520.1">
    <property type="nucleotide sequence ID" value="NZ_CP059894.1"/>
</dbReference>
<dbReference type="Gene3D" id="1.20.120.450">
    <property type="entry name" value="dinb family like domain"/>
    <property type="match status" value="1"/>
</dbReference>
<evidence type="ECO:0000259" key="1">
    <source>
        <dbReference type="Pfam" id="PF11716"/>
    </source>
</evidence>
<dbReference type="AlphaFoldDB" id="A0A7G8PC88"/>
<dbReference type="EMBL" id="CP059894">
    <property type="protein sequence ID" value="QNJ91954.1"/>
    <property type="molecule type" value="Genomic_DNA"/>
</dbReference>
<keyword evidence="2" id="KW-0670">Pyruvate</keyword>
<reference evidence="2 3" key="1">
    <citation type="submission" date="2020-07" db="EMBL/GenBank/DDBJ databases">
        <title>Draft genome sequence of four isobutane-metabolizing strains capable of cometabolically degrading diverse ether contaminants.</title>
        <authorList>
            <person name="Chen W."/>
            <person name="Faulkner N."/>
            <person name="Smith C."/>
            <person name="Hyman M."/>
        </authorList>
    </citation>
    <scope>NUCLEOTIDE SEQUENCE [LARGE SCALE GENOMIC DNA]</scope>
    <source>
        <strain evidence="2 3">2A</strain>
    </source>
</reference>
<dbReference type="GO" id="GO:0016853">
    <property type="term" value="F:isomerase activity"/>
    <property type="evidence" value="ECO:0007669"/>
    <property type="project" value="UniProtKB-KW"/>
</dbReference>
<evidence type="ECO:0000313" key="3">
    <source>
        <dbReference type="Proteomes" id="UP000515498"/>
    </source>
</evidence>
<dbReference type="InterPro" id="IPR034660">
    <property type="entry name" value="DinB/YfiT-like"/>
</dbReference>
<dbReference type="NCBIfam" id="TIGR03083">
    <property type="entry name" value="maleylpyruvate isomerase family mycothiol-dependent enzyme"/>
    <property type="match status" value="1"/>
</dbReference>
<protein>
    <submittedName>
        <fullName evidence="2">Maleylpyruvate isomerase family mycothiol-dependent enzyme</fullName>
    </submittedName>
</protein>
<organism evidence="2 3">
    <name type="scientific">Mycolicibacterium fluoranthenivorans</name>
    <dbReference type="NCBI Taxonomy" id="258505"/>
    <lineage>
        <taxon>Bacteria</taxon>
        <taxon>Bacillati</taxon>
        <taxon>Actinomycetota</taxon>
        <taxon>Actinomycetes</taxon>
        <taxon>Mycobacteriales</taxon>
        <taxon>Mycobacteriaceae</taxon>
        <taxon>Mycolicibacterium</taxon>
    </lineage>
</organism>
<dbReference type="Pfam" id="PF11716">
    <property type="entry name" value="MDMPI_N"/>
    <property type="match status" value="1"/>
</dbReference>
<dbReference type="InterPro" id="IPR024344">
    <property type="entry name" value="MDMPI_metal-binding"/>
</dbReference>
<evidence type="ECO:0000313" key="2">
    <source>
        <dbReference type="EMBL" id="QNJ91954.1"/>
    </source>
</evidence>